<keyword evidence="1" id="KW-0547">Nucleotide-binding</keyword>
<accession>A0A803LNR9</accession>
<dbReference type="OMA" id="GHAKREG"/>
<organism evidence="4 5">
    <name type="scientific">Chenopodium quinoa</name>
    <name type="common">Quinoa</name>
    <dbReference type="NCBI Taxonomy" id="63459"/>
    <lineage>
        <taxon>Eukaryota</taxon>
        <taxon>Viridiplantae</taxon>
        <taxon>Streptophyta</taxon>
        <taxon>Embryophyta</taxon>
        <taxon>Tracheophyta</taxon>
        <taxon>Spermatophyta</taxon>
        <taxon>Magnoliopsida</taxon>
        <taxon>eudicotyledons</taxon>
        <taxon>Gunneridae</taxon>
        <taxon>Pentapetalae</taxon>
        <taxon>Caryophyllales</taxon>
        <taxon>Chenopodiaceae</taxon>
        <taxon>Chenopodioideae</taxon>
        <taxon>Atripliceae</taxon>
        <taxon>Chenopodium</taxon>
    </lineage>
</organism>
<evidence type="ECO:0000313" key="4">
    <source>
        <dbReference type="EnsemblPlants" id="AUR62016598-RA:cds"/>
    </source>
</evidence>
<dbReference type="GO" id="GO:0005886">
    <property type="term" value="C:plasma membrane"/>
    <property type="evidence" value="ECO:0007669"/>
    <property type="project" value="TreeGrafter"/>
</dbReference>
<keyword evidence="5" id="KW-1185">Reference proteome</keyword>
<reference evidence="4" key="2">
    <citation type="submission" date="2021-03" db="UniProtKB">
        <authorList>
            <consortium name="EnsemblPlants"/>
        </authorList>
    </citation>
    <scope>IDENTIFICATION</scope>
</reference>
<evidence type="ECO:0000256" key="1">
    <source>
        <dbReference type="ARBA" id="ARBA00022741"/>
    </source>
</evidence>
<proteinExistence type="predicted"/>
<evidence type="ECO:0000256" key="2">
    <source>
        <dbReference type="ARBA" id="ARBA00022840"/>
    </source>
</evidence>
<dbReference type="EnsemblPlants" id="AUR62016598-RA">
    <property type="protein sequence ID" value="AUR62016598-RA:cds"/>
    <property type="gene ID" value="AUR62016598"/>
</dbReference>
<dbReference type="PANTHER" id="PTHR27001">
    <property type="entry name" value="OS01G0253100 PROTEIN"/>
    <property type="match status" value="1"/>
</dbReference>
<feature type="domain" description="Protein kinase" evidence="3">
    <location>
        <begin position="36"/>
        <end position="298"/>
    </location>
</feature>
<dbReference type="Pfam" id="PF00069">
    <property type="entry name" value="Pkinase"/>
    <property type="match status" value="1"/>
</dbReference>
<reference evidence="4" key="1">
    <citation type="journal article" date="2017" name="Nature">
        <title>The genome of Chenopodium quinoa.</title>
        <authorList>
            <person name="Jarvis D.E."/>
            <person name="Ho Y.S."/>
            <person name="Lightfoot D.J."/>
            <person name="Schmoeckel S.M."/>
            <person name="Li B."/>
            <person name="Borm T.J.A."/>
            <person name="Ohyanagi H."/>
            <person name="Mineta K."/>
            <person name="Michell C.T."/>
            <person name="Saber N."/>
            <person name="Kharbatia N.M."/>
            <person name="Rupper R.R."/>
            <person name="Sharp A.R."/>
            <person name="Dally N."/>
            <person name="Boughton B.A."/>
            <person name="Woo Y.H."/>
            <person name="Gao G."/>
            <person name="Schijlen E.G.W.M."/>
            <person name="Guo X."/>
            <person name="Momin A.A."/>
            <person name="Negrao S."/>
            <person name="Al-Babili S."/>
            <person name="Gehring C."/>
            <person name="Roessner U."/>
            <person name="Jung C."/>
            <person name="Murphy K."/>
            <person name="Arold S.T."/>
            <person name="Gojobori T."/>
            <person name="van der Linden C.G."/>
            <person name="van Loo E.N."/>
            <person name="Jellen E.N."/>
            <person name="Maughan P.J."/>
            <person name="Tester M."/>
        </authorList>
    </citation>
    <scope>NUCLEOTIDE SEQUENCE [LARGE SCALE GENOMIC DNA]</scope>
    <source>
        <strain evidence="4">cv. PI 614886</strain>
    </source>
</reference>
<gene>
    <name evidence="4" type="primary">LOC110704948</name>
</gene>
<dbReference type="AlphaFoldDB" id="A0A803LNR9"/>
<dbReference type="GO" id="GO:0004672">
    <property type="term" value="F:protein kinase activity"/>
    <property type="evidence" value="ECO:0007669"/>
    <property type="project" value="InterPro"/>
</dbReference>
<dbReference type="PANTHER" id="PTHR27001:SF790">
    <property type="entry name" value="PROTEIN KINASE DOMAIN-CONTAINING PROTEIN"/>
    <property type="match status" value="1"/>
</dbReference>
<protein>
    <recommendedName>
        <fullName evidence="3">Protein kinase domain-containing protein</fullName>
    </recommendedName>
</protein>
<dbReference type="Proteomes" id="UP000596660">
    <property type="component" value="Unplaced"/>
</dbReference>
<sequence length="302" mass="34123">MHDTSSFFNSRVSGGKRQGMEITPLDIQAFMSEQPLGRVDAFGKTFLGHIPANNSYGLGEMDVAIRVSHPRIEDQEENLQIQFKNELKLCSLKHRNIIGLIGFSETKENFYLVYEMVQARPLSELVKGLTWEQALKVLKGTVSGLAFLHSHSEGPFVHSNISTNSILVTKDFVPKVVDFRHCVVEGQRTTHDNPRYYPSSQEGAIVKEDIFAFGLLALQLITKDGRTAYAVEEGLDLSPHHILDLYVPMFREKGNLVHASYGQEKESRKITEMIFNCLKKDSPLDLKSFHRDLVLLSLTKQC</sequence>
<dbReference type="InterPro" id="IPR000719">
    <property type="entry name" value="Prot_kinase_dom"/>
</dbReference>
<dbReference type="PROSITE" id="PS50011">
    <property type="entry name" value="PROTEIN_KINASE_DOM"/>
    <property type="match status" value="1"/>
</dbReference>
<dbReference type="Gene3D" id="1.10.510.10">
    <property type="entry name" value="Transferase(Phosphotransferase) domain 1"/>
    <property type="match status" value="1"/>
</dbReference>
<dbReference type="InterPro" id="IPR011009">
    <property type="entry name" value="Kinase-like_dom_sf"/>
</dbReference>
<evidence type="ECO:0000259" key="3">
    <source>
        <dbReference type="PROSITE" id="PS50011"/>
    </source>
</evidence>
<dbReference type="GO" id="GO:0005524">
    <property type="term" value="F:ATP binding"/>
    <property type="evidence" value="ECO:0007669"/>
    <property type="project" value="UniProtKB-KW"/>
</dbReference>
<name>A0A803LNR9_CHEQI</name>
<keyword evidence="2" id="KW-0067">ATP-binding</keyword>
<dbReference type="SUPFAM" id="SSF56112">
    <property type="entry name" value="Protein kinase-like (PK-like)"/>
    <property type="match status" value="1"/>
</dbReference>
<evidence type="ECO:0000313" key="5">
    <source>
        <dbReference type="Proteomes" id="UP000596660"/>
    </source>
</evidence>
<dbReference type="Gramene" id="AUR62016598-RA">
    <property type="protein sequence ID" value="AUR62016598-RA:cds"/>
    <property type="gene ID" value="AUR62016598"/>
</dbReference>